<evidence type="ECO:0000256" key="4">
    <source>
        <dbReference type="ARBA" id="ARBA00022679"/>
    </source>
</evidence>
<feature type="transmembrane region" description="Helical" evidence="8">
    <location>
        <begin position="263"/>
        <end position="283"/>
    </location>
</feature>
<dbReference type="InterPro" id="IPR038731">
    <property type="entry name" value="RgtA/B/C-like"/>
</dbReference>
<accession>A0A1F8C388</accession>
<feature type="transmembrane region" description="Helical" evidence="8">
    <location>
        <begin position="290"/>
        <end position="308"/>
    </location>
</feature>
<name>A0A1F8C388_9BACT</name>
<feature type="transmembrane region" description="Helical" evidence="8">
    <location>
        <begin position="143"/>
        <end position="166"/>
    </location>
</feature>
<reference evidence="10 11" key="1">
    <citation type="journal article" date="2016" name="Nat. Commun.">
        <title>Thousands of microbial genomes shed light on interconnected biogeochemical processes in an aquifer system.</title>
        <authorList>
            <person name="Anantharaman K."/>
            <person name="Brown C.T."/>
            <person name="Hug L.A."/>
            <person name="Sharon I."/>
            <person name="Castelle C.J."/>
            <person name="Probst A.J."/>
            <person name="Thomas B.C."/>
            <person name="Singh A."/>
            <person name="Wilkins M.J."/>
            <person name="Karaoz U."/>
            <person name="Brodie E.L."/>
            <person name="Williams K.H."/>
            <person name="Hubbard S.S."/>
            <person name="Banfield J.F."/>
        </authorList>
    </citation>
    <scope>NUCLEOTIDE SEQUENCE [LARGE SCALE GENOMIC DNA]</scope>
</reference>
<keyword evidence="2" id="KW-1003">Cell membrane</keyword>
<comment type="subcellular location">
    <subcellularLocation>
        <location evidence="1">Cell membrane</location>
        <topology evidence="1">Multi-pass membrane protein</topology>
    </subcellularLocation>
</comment>
<evidence type="ECO:0000256" key="5">
    <source>
        <dbReference type="ARBA" id="ARBA00022692"/>
    </source>
</evidence>
<dbReference type="STRING" id="1802525.A2975_02655"/>
<evidence type="ECO:0000256" key="8">
    <source>
        <dbReference type="SAM" id="Phobius"/>
    </source>
</evidence>
<organism evidence="10 11">
    <name type="scientific">Candidatus Woesebacteria bacterium RIFCSPLOWO2_01_FULL_44_14</name>
    <dbReference type="NCBI Taxonomy" id="1802525"/>
    <lineage>
        <taxon>Bacteria</taxon>
        <taxon>Candidatus Woeseibacteriota</taxon>
    </lineage>
</organism>
<feature type="transmembrane region" description="Helical" evidence="8">
    <location>
        <begin position="172"/>
        <end position="191"/>
    </location>
</feature>
<evidence type="ECO:0000256" key="7">
    <source>
        <dbReference type="ARBA" id="ARBA00023136"/>
    </source>
</evidence>
<dbReference type="GO" id="GO:0005886">
    <property type="term" value="C:plasma membrane"/>
    <property type="evidence" value="ECO:0007669"/>
    <property type="project" value="UniProtKB-SubCell"/>
</dbReference>
<evidence type="ECO:0000256" key="6">
    <source>
        <dbReference type="ARBA" id="ARBA00022989"/>
    </source>
</evidence>
<gene>
    <name evidence="10" type="ORF">A2975_02655</name>
</gene>
<keyword evidence="7 8" id="KW-0472">Membrane</keyword>
<sequence length="435" mass="49340">MIRIIVLLALILRLISLNQSLWLDEATSALVARDYSWNLIFGQFLPGDFHPPLYYMLLKIWGLFFGTSEIALRSLSVVAGVATVYLVYKIVNATTAALLLATSGLHIYFSQEVRMYQLASFFVALAVYFFVKSKNEGGVGYGVALAAAVLTHYLTVLMLPVFWLIARKNKKFYMSHNIMFLAGLLWLPTFIKQLTGGLGVKNISPAWWNILGKTSLKEIALVPTKFMLGRISFESDWLYGVVVAGLGILFFWLLFRARRANKLFWYWLIVPAGLAALIGFFVPVFNYFRILFVLPAFYILVAAGISTLKSKWRSVVLGLVLTVNVVTSGIYLVNPKFHREDWRGAVNFVESQKDEGDITLFVQDSQMEAYRYYAPGAKLAGGPDTLKGEFDTIWLMRYVQPLFDPSDTVRQKIESLGYEKQGEYDFNGVVVWRYE</sequence>
<dbReference type="Proteomes" id="UP000178429">
    <property type="component" value="Unassembled WGS sequence"/>
</dbReference>
<dbReference type="Pfam" id="PF13231">
    <property type="entry name" value="PMT_2"/>
    <property type="match status" value="1"/>
</dbReference>
<dbReference type="EMBL" id="MGHL01000002">
    <property type="protein sequence ID" value="OGM70766.1"/>
    <property type="molecule type" value="Genomic_DNA"/>
</dbReference>
<evidence type="ECO:0000313" key="10">
    <source>
        <dbReference type="EMBL" id="OGM70766.1"/>
    </source>
</evidence>
<feature type="transmembrane region" description="Helical" evidence="8">
    <location>
        <begin position="84"/>
        <end position="109"/>
    </location>
</feature>
<comment type="caution">
    <text evidence="10">The sequence shown here is derived from an EMBL/GenBank/DDBJ whole genome shotgun (WGS) entry which is preliminary data.</text>
</comment>
<keyword evidence="5 8" id="KW-0812">Transmembrane</keyword>
<protein>
    <recommendedName>
        <fullName evidence="9">Glycosyltransferase RgtA/B/C/D-like domain-containing protein</fullName>
    </recommendedName>
</protein>
<dbReference type="PANTHER" id="PTHR33908">
    <property type="entry name" value="MANNOSYLTRANSFERASE YKCB-RELATED"/>
    <property type="match status" value="1"/>
</dbReference>
<evidence type="ECO:0000256" key="1">
    <source>
        <dbReference type="ARBA" id="ARBA00004651"/>
    </source>
</evidence>
<evidence type="ECO:0000256" key="2">
    <source>
        <dbReference type="ARBA" id="ARBA00022475"/>
    </source>
</evidence>
<dbReference type="GO" id="GO:0016763">
    <property type="term" value="F:pentosyltransferase activity"/>
    <property type="evidence" value="ECO:0007669"/>
    <property type="project" value="TreeGrafter"/>
</dbReference>
<feature type="transmembrane region" description="Helical" evidence="8">
    <location>
        <begin position="115"/>
        <end position="131"/>
    </location>
</feature>
<feature type="domain" description="Glycosyltransferase RgtA/B/C/D-like" evidence="9">
    <location>
        <begin position="50"/>
        <end position="191"/>
    </location>
</feature>
<evidence type="ECO:0000259" key="9">
    <source>
        <dbReference type="Pfam" id="PF13231"/>
    </source>
</evidence>
<feature type="transmembrane region" description="Helical" evidence="8">
    <location>
        <begin position="237"/>
        <end position="257"/>
    </location>
</feature>
<dbReference type="AlphaFoldDB" id="A0A1F8C388"/>
<dbReference type="PANTHER" id="PTHR33908:SF11">
    <property type="entry name" value="MEMBRANE PROTEIN"/>
    <property type="match status" value="1"/>
</dbReference>
<keyword evidence="4" id="KW-0808">Transferase</keyword>
<keyword evidence="3" id="KW-0328">Glycosyltransferase</keyword>
<evidence type="ECO:0000313" key="11">
    <source>
        <dbReference type="Proteomes" id="UP000178429"/>
    </source>
</evidence>
<evidence type="ECO:0000256" key="3">
    <source>
        <dbReference type="ARBA" id="ARBA00022676"/>
    </source>
</evidence>
<feature type="transmembrane region" description="Helical" evidence="8">
    <location>
        <begin position="314"/>
        <end position="333"/>
    </location>
</feature>
<keyword evidence="6 8" id="KW-1133">Transmembrane helix</keyword>
<dbReference type="GO" id="GO:0009103">
    <property type="term" value="P:lipopolysaccharide biosynthetic process"/>
    <property type="evidence" value="ECO:0007669"/>
    <property type="project" value="UniProtKB-ARBA"/>
</dbReference>
<proteinExistence type="predicted"/>
<dbReference type="InterPro" id="IPR050297">
    <property type="entry name" value="LipidA_mod_glycosyltrf_83"/>
</dbReference>